<dbReference type="EMBL" id="CP079216">
    <property type="protein sequence ID" value="QXT62581.1"/>
    <property type="molecule type" value="Genomic_DNA"/>
</dbReference>
<evidence type="ECO:0000256" key="3">
    <source>
        <dbReference type="ARBA" id="ARBA00023163"/>
    </source>
</evidence>
<keyword evidence="2" id="KW-0238">DNA-binding</keyword>
<gene>
    <name evidence="5" type="ORF">KDB89_12695</name>
</gene>
<dbReference type="Proteomes" id="UP000824504">
    <property type="component" value="Chromosome"/>
</dbReference>
<organism evidence="5 6">
    <name type="scientific">Tessaracoccus palaemonis</name>
    <dbReference type="NCBI Taxonomy" id="2829499"/>
    <lineage>
        <taxon>Bacteria</taxon>
        <taxon>Bacillati</taxon>
        <taxon>Actinomycetota</taxon>
        <taxon>Actinomycetes</taxon>
        <taxon>Propionibacteriales</taxon>
        <taxon>Propionibacteriaceae</taxon>
        <taxon>Tessaracoccus</taxon>
    </lineage>
</organism>
<name>A0ABX8SGS3_9ACTN</name>
<evidence type="ECO:0000256" key="1">
    <source>
        <dbReference type="ARBA" id="ARBA00023015"/>
    </source>
</evidence>
<sequence>MFGEQAGGVRRGDGAESRVRLVIAPPEVDVTLTSEGDSSVTLCWVPRDLLAAHLDHPGRVVTRVEEGPIARSCRAFVAALCSRSDSLTDAESAICEQLTAGMGVALAVEATQSAGARPVGLLEHARQLIAVRRADPQLGVAALARELAVSPRQLQRAFADVGSRPSAELRKARVELASSIRREYPRISREQLALRSGFATVPQLRRAFAAEPYCGATCHCNGSICDRFATRSDTG</sequence>
<evidence type="ECO:0000259" key="4">
    <source>
        <dbReference type="PROSITE" id="PS01124"/>
    </source>
</evidence>
<proteinExistence type="predicted"/>
<protein>
    <submittedName>
        <fullName evidence="5">Helix-turn-helix domain-containing protein</fullName>
    </submittedName>
</protein>
<dbReference type="InterPro" id="IPR050204">
    <property type="entry name" value="AraC_XylS_family_regulators"/>
</dbReference>
<evidence type="ECO:0000256" key="2">
    <source>
        <dbReference type="ARBA" id="ARBA00023125"/>
    </source>
</evidence>
<dbReference type="PROSITE" id="PS01124">
    <property type="entry name" value="HTH_ARAC_FAMILY_2"/>
    <property type="match status" value="1"/>
</dbReference>
<evidence type="ECO:0000313" key="5">
    <source>
        <dbReference type="EMBL" id="QXT62581.1"/>
    </source>
</evidence>
<dbReference type="PANTHER" id="PTHR46796">
    <property type="entry name" value="HTH-TYPE TRANSCRIPTIONAL ACTIVATOR RHAS-RELATED"/>
    <property type="match status" value="1"/>
</dbReference>
<reference evidence="5 6" key="1">
    <citation type="submission" date="2021-07" db="EMBL/GenBank/DDBJ databases">
        <title>complete genome sequencing of Tessaracoccus sp.J1M15.</title>
        <authorList>
            <person name="Bae J.-W."/>
            <person name="Kim D.-y."/>
        </authorList>
    </citation>
    <scope>NUCLEOTIDE SEQUENCE [LARGE SCALE GENOMIC DNA]</scope>
    <source>
        <strain evidence="5 6">J1M15</strain>
    </source>
</reference>
<accession>A0ABX8SGS3</accession>
<feature type="domain" description="HTH araC/xylS-type" evidence="4">
    <location>
        <begin position="123"/>
        <end position="208"/>
    </location>
</feature>
<dbReference type="SMART" id="SM00342">
    <property type="entry name" value="HTH_ARAC"/>
    <property type="match status" value="1"/>
</dbReference>
<keyword evidence="6" id="KW-1185">Reference proteome</keyword>
<keyword evidence="3" id="KW-0804">Transcription</keyword>
<dbReference type="Pfam" id="PF12833">
    <property type="entry name" value="HTH_18"/>
    <property type="match status" value="1"/>
</dbReference>
<dbReference type="PANTHER" id="PTHR46796:SF6">
    <property type="entry name" value="ARAC SUBFAMILY"/>
    <property type="match status" value="1"/>
</dbReference>
<dbReference type="RefSeq" id="WP_219081606.1">
    <property type="nucleotide sequence ID" value="NZ_CP079216.1"/>
</dbReference>
<keyword evidence="1" id="KW-0805">Transcription regulation</keyword>
<dbReference type="InterPro" id="IPR018060">
    <property type="entry name" value="HTH_AraC"/>
</dbReference>
<evidence type="ECO:0000313" key="6">
    <source>
        <dbReference type="Proteomes" id="UP000824504"/>
    </source>
</evidence>